<dbReference type="GO" id="GO:0004803">
    <property type="term" value="F:transposase activity"/>
    <property type="evidence" value="ECO:0007669"/>
    <property type="project" value="InterPro"/>
</dbReference>
<dbReference type="Pfam" id="PF01797">
    <property type="entry name" value="Y1_Tnp"/>
    <property type="match status" value="1"/>
</dbReference>
<name>A0AAW7ZAP5_9FIRM</name>
<dbReference type="Gene3D" id="3.30.70.1290">
    <property type="entry name" value="Transposase IS200-like"/>
    <property type="match status" value="1"/>
</dbReference>
<dbReference type="EMBL" id="JARPTC010000002">
    <property type="protein sequence ID" value="MDO7785910.1"/>
    <property type="molecule type" value="Genomic_DNA"/>
</dbReference>
<evidence type="ECO:0000313" key="2">
    <source>
        <dbReference type="EMBL" id="MDO7785910.1"/>
    </source>
</evidence>
<dbReference type="GO" id="GO:0003677">
    <property type="term" value="F:DNA binding"/>
    <property type="evidence" value="ECO:0007669"/>
    <property type="project" value="InterPro"/>
</dbReference>
<dbReference type="SMART" id="SM01321">
    <property type="entry name" value="Y1_Tnp"/>
    <property type="match status" value="1"/>
</dbReference>
<organism evidence="2 3">
    <name type="scientific">Desulforamulus aquiferis</name>
    <dbReference type="NCBI Taxonomy" id="1397668"/>
    <lineage>
        <taxon>Bacteria</taxon>
        <taxon>Bacillati</taxon>
        <taxon>Bacillota</taxon>
        <taxon>Clostridia</taxon>
        <taxon>Eubacteriales</taxon>
        <taxon>Peptococcaceae</taxon>
        <taxon>Desulforamulus</taxon>
    </lineage>
</organism>
<reference evidence="2" key="2">
    <citation type="submission" date="2023-03" db="EMBL/GenBank/DDBJ databases">
        <authorList>
            <person name="Zhang Z."/>
        </authorList>
    </citation>
    <scope>NUCLEOTIDE SEQUENCE</scope>
    <source>
        <strain evidence="2">DSA</strain>
    </source>
</reference>
<keyword evidence="3" id="KW-1185">Reference proteome</keyword>
<dbReference type="AlphaFoldDB" id="A0AAW7ZAP5"/>
<protein>
    <submittedName>
        <fullName evidence="2">Transposase</fullName>
    </submittedName>
</protein>
<gene>
    <name evidence="2" type="ORF">P6N53_01540</name>
</gene>
<accession>A0AAW7ZAP5</accession>
<dbReference type="InterPro" id="IPR002686">
    <property type="entry name" value="Transposase_17"/>
</dbReference>
<dbReference type="GO" id="GO:0006313">
    <property type="term" value="P:DNA transposition"/>
    <property type="evidence" value="ECO:0007669"/>
    <property type="project" value="InterPro"/>
</dbReference>
<dbReference type="RefSeq" id="WP_304540601.1">
    <property type="nucleotide sequence ID" value="NZ_JARPTC010000002.1"/>
</dbReference>
<dbReference type="PANTHER" id="PTHR34322">
    <property type="entry name" value="TRANSPOSASE, Y1_TNP DOMAIN-CONTAINING"/>
    <property type="match status" value="1"/>
</dbReference>
<feature type="domain" description="Transposase IS200-like" evidence="1">
    <location>
        <begin position="9"/>
        <end position="123"/>
    </location>
</feature>
<proteinExistence type="predicted"/>
<reference evidence="2" key="1">
    <citation type="journal article" date="2023" name="J. Hazard. Mater.">
        <title>Anaerobic biodegradation of pyrene and benzo[a]pyrene by a new sulfate-reducing Desulforamulus aquiferis strain DSA.</title>
        <authorList>
            <person name="Zhang Z."/>
            <person name="Sun J."/>
            <person name="Gong X."/>
            <person name="Wang C."/>
            <person name="Wang H."/>
        </authorList>
    </citation>
    <scope>NUCLEOTIDE SEQUENCE</scope>
    <source>
        <strain evidence="2">DSA</strain>
    </source>
</reference>
<dbReference type="SUPFAM" id="SSF143422">
    <property type="entry name" value="Transposase IS200-like"/>
    <property type="match status" value="1"/>
</dbReference>
<dbReference type="InterPro" id="IPR036515">
    <property type="entry name" value="Transposase_17_sf"/>
</dbReference>
<dbReference type="PANTHER" id="PTHR34322:SF2">
    <property type="entry name" value="TRANSPOSASE IS200-LIKE DOMAIN-CONTAINING PROTEIN"/>
    <property type="match status" value="1"/>
</dbReference>
<sequence>MARQARKKSDSGIYHLILRGNNRQNIFEADEDRTRFIDTIRFYKKICNYELFGYCLMNNHIHLLIKENGESVSKIVKRISSSYVSWYNQKYARCGHLFQERFRSEAVETDEYFLTVLRYIHQNPLKAGITEDMEKYVWSSYREYMGNSDHVEVDFAFSLILGDKTKSKESLLKFMSEKNDDQCLKHREKIKICDDEVIEYLKKLGILNVSELQRIEIEKRNEIIRIIKRIEGITIRQIARITGIPKSVVDRI</sequence>
<evidence type="ECO:0000259" key="1">
    <source>
        <dbReference type="SMART" id="SM01321"/>
    </source>
</evidence>
<evidence type="ECO:0000313" key="3">
    <source>
        <dbReference type="Proteomes" id="UP001172911"/>
    </source>
</evidence>
<dbReference type="Proteomes" id="UP001172911">
    <property type="component" value="Unassembled WGS sequence"/>
</dbReference>
<comment type="caution">
    <text evidence="2">The sequence shown here is derived from an EMBL/GenBank/DDBJ whole genome shotgun (WGS) entry which is preliminary data.</text>
</comment>